<dbReference type="InterPro" id="IPR003785">
    <property type="entry name" value="Creatininase/forma_Hydrolase"/>
</dbReference>
<dbReference type="PANTHER" id="PTHR35005">
    <property type="entry name" value="3-DEHYDRO-SCYLLO-INOSOSE HYDROLASE"/>
    <property type="match status" value="1"/>
</dbReference>
<dbReference type="EMBL" id="CP042906">
    <property type="protein sequence ID" value="QEX19744.1"/>
    <property type="molecule type" value="Genomic_DNA"/>
</dbReference>
<feature type="chain" id="PRO_5023870750" description="Creatininase" evidence="6">
    <location>
        <begin position="23"/>
        <end position="269"/>
    </location>
</feature>
<comment type="similarity">
    <text evidence="5">Belongs to the creatininase superfamily.</text>
</comment>
<evidence type="ECO:0000256" key="2">
    <source>
        <dbReference type="ARBA" id="ARBA00022723"/>
    </source>
</evidence>
<evidence type="ECO:0000256" key="1">
    <source>
        <dbReference type="ARBA" id="ARBA00001947"/>
    </source>
</evidence>
<dbReference type="OrthoDB" id="9801445at2"/>
<dbReference type="SUPFAM" id="SSF102215">
    <property type="entry name" value="Creatininase"/>
    <property type="match status" value="1"/>
</dbReference>
<dbReference type="RefSeq" id="WP_151179781.1">
    <property type="nucleotide sequence ID" value="NZ_CP042906.1"/>
</dbReference>
<name>A0A5J6MQR9_9PROT</name>
<evidence type="ECO:0000313" key="7">
    <source>
        <dbReference type="EMBL" id="QEX19744.1"/>
    </source>
</evidence>
<evidence type="ECO:0008006" key="9">
    <source>
        <dbReference type="Google" id="ProtNLM"/>
    </source>
</evidence>
<dbReference type="GO" id="GO:0009231">
    <property type="term" value="P:riboflavin biosynthetic process"/>
    <property type="evidence" value="ECO:0007669"/>
    <property type="project" value="TreeGrafter"/>
</dbReference>
<dbReference type="GO" id="GO:0046872">
    <property type="term" value="F:metal ion binding"/>
    <property type="evidence" value="ECO:0007669"/>
    <property type="project" value="UniProtKB-KW"/>
</dbReference>
<dbReference type="Proteomes" id="UP000326202">
    <property type="component" value="Chromosome"/>
</dbReference>
<evidence type="ECO:0000256" key="4">
    <source>
        <dbReference type="ARBA" id="ARBA00022833"/>
    </source>
</evidence>
<evidence type="ECO:0000256" key="6">
    <source>
        <dbReference type="SAM" id="SignalP"/>
    </source>
</evidence>
<comment type="cofactor">
    <cofactor evidence="1">
        <name>Zn(2+)</name>
        <dbReference type="ChEBI" id="CHEBI:29105"/>
    </cofactor>
</comment>
<keyword evidence="4" id="KW-0862">Zinc</keyword>
<keyword evidence="3" id="KW-0378">Hydrolase</keyword>
<accession>A0A5J6MQR9</accession>
<evidence type="ECO:0000256" key="3">
    <source>
        <dbReference type="ARBA" id="ARBA00022801"/>
    </source>
</evidence>
<dbReference type="Gene3D" id="3.40.50.10310">
    <property type="entry name" value="Creatininase"/>
    <property type="match status" value="1"/>
</dbReference>
<reference evidence="7 8" key="1">
    <citation type="submission" date="2019-08" db="EMBL/GenBank/DDBJ databases">
        <title>Hyperibacter terrae gen. nov., sp. nov. and Hyperibacter viscosus sp. nov., two new members in the family Rhodospirillaceae isolated from the rhizosphere of Hypericum perforatum.</title>
        <authorList>
            <person name="Noviana Z."/>
        </authorList>
    </citation>
    <scope>NUCLEOTIDE SEQUENCE [LARGE SCALE GENOMIC DNA]</scope>
    <source>
        <strain evidence="7 8">R5913</strain>
    </source>
</reference>
<keyword evidence="8" id="KW-1185">Reference proteome</keyword>
<feature type="signal peptide" evidence="6">
    <location>
        <begin position="1"/>
        <end position="22"/>
    </location>
</feature>
<keyword evidence="2" id="KW-0479">Metal-binding</keyword>
<dbReference type="Pfam" id="PF02633">
    <property type="entry name" value="Creatininase"/>
    <property type="match status" value="1"/>
</dbReference>
<evidence type="ECO:0000256" key="5">
    <source>
        <dbReference type="ARBA" id="ARBA00024029"/>
    </source>
</evidence>
<dbReference type="GO" id="GO:0016811">
    <property type="term" value="F:hydrolase activity, acting on carbon-nitrogen (but not peptide) bonds, in linear amides"/>
    <property type="evidence" value="ECO:0007669"/>
    <property type="project" value="TreeGrafter"/>
</dbReference>
<dbReference type="InterPro" id="IPR024087">
    <property type="entry name" value="Creatininase-like_sf"/>
</dbReference>
<dbReference type="AlphaFoldDB" id="A0A5J6MQR9"/>
<proteinExistence type="inferred from homology"/>
<keyword evidence="6" id="KW-0732">Signal</keyword>
<evidence type="ECO:0000313" key="8">
    <source>
        <dbReference type="Proteomes" id="UP000326202"/>
    </source>
</evidence>
<sequence>MRCRWAWLIGLLFLAIASAARAQTPDSVSLEDLTWTELRDQIAAGKTTIIVPIGGTEQSGPAMALGKHNHRAALLSEKIARQLGNALVAPVIAYVPEGTIDPPSAHMRFPGTITVPDDVFETTLEYAARSFKLHGFRDIVFVGDHGGYQKDETVVADRLNREWVKTPVRVHALIEYYDITQTDYVKALEARGYSAEEIGTHAGLADTSLTLALDPSLVRLDQLQAGTKFGRADGVYGDPRRSSAELGQIGVDLIVARTVKDIANAVQER</sequence>
<gene>
    <name evidence="7" type="ORF">FRZ44_50590</name>
</gene>
<organism evidence="7 8">
    <name type="scientific">Hypericibacter terrae</name>
    <dbReference type="NCBI Taxonomy" id="2602015"/>
    <lineage>
        <taxon>Bacteria</taxon>
        <taxon>Pseudomonadati</taxon>
        <taxon>Pseudomonadota</taxon>
        <taxon>Alphaproteobacteria</taxon>
        <taxon>Rhodospirillales</taxon>
        <taxon>Dongiaceae</taxon>
        <taxon>Hypericibacter</taxon>
    </lineage>
</organism>
<dbReference type="KEGG" id="htq:FRZ44_50590"/>
<protein>
    <recommendedName>
        <fullName evidence="9">Creatininase</fullName>
    </recommendedName>
</protein>
<dbReference type="PANTHER" id="PTHR35005:SF1">
    <property type="entry name" value="2-AMINO-5-FORMYLAMINO-6-RIBOSYLAMINOPYRIMIDIN-4(3H)-ONE 5'-MONOPHOSPHATE DEFORMYLASE"/>
    <property type="match status" value="1"/>
</dbReference>